<dbReference type="EMBL" id="BMMM01000025">
    <property type="protein sequence ID" value="GGN91692.1"/>
    <property type="molecule type" value="Genomic_DNA"/>
</dbReference>
<evidence type="ECO:0000256" key="2">
    <source>
        <dbReference type="ARBA" id="ARBA00023002"/>
    </source>
</evidence>
<dbReference type="AlphaFoldDB" id="A0A917YGJ0"/>
<dbReference type="PANTHER" id="PTHR21363">
    <property type="entry name" value="PREPHENATE DEHYDROGENASE"/>
    <property type="match status" value="1"/>
</dbReference>
<organism evidence="5 6">
    <name type="scientific">Streptomyces albiflavescens</name>
    <dbReference type="NCBI Taxonomy" id="1623582"/>
    <lineage>
        <taxon>Bacteria</taxon>
        <taxon>Bacillati</taxon>
        <taxon>Actinomycetota</taxon>
        <taxon>Actinomycetes</taxon>
        <taxon>Kitasatosporales</taxon>
        <taxon>Streptomycetaceae</taxon>
        <taxon>Streptomyces</taxon>
    </lineage>
</organism>
<dbReference type="Gene3D" id="1.10.3660.10">
    <property type="entry name" value="6-phosphogluconate dehydrogenase C-terminal like domain"/>
    <property type="match status" value="1"/>
</dbReference>
<reference evidence="5 6" key="1">
    <citation type="journal article" date="2014" name="Int. J. Syst. Evol. Microbiol.">
        <title>Complete genome sequence of Corynebacterium casei LMG S-19264T (=DSM 44701T), isolated from a smear-ripened cheese.</title>
        <authorList>
            <consortium name="US DOE Joint Genome Institute (JGI-PGF)"/>
            <person name="Walter F."/>
            <person name="Albersmeier A."/>
            <person name="Kalinowski J."/>
            <person name="Ruckert C."/>
        </authorList>
    </citation>
    <scope>NUCLEOTIDE SEQUENCE [LARGE SCALE GENOMIC DNA]</scope>
    <source>
        <strain evidence="5 6">CGMCC 4.7111</strain>
    </source>
</reference>
<dbReference type="Gene3D" id="3.40.50.720">
    <property type="entry name" value="NAD(P)-binding Rossmann-like Domain"/>
    <property type="match status" value="1"/>
</dbReference>
<dbReference type="GO" id="GO:0008977">
    <property type="term" value="F:prephenate dehydrogenase (NAD+) activity"/>
    <property type="evidence" value="ECO:0007669"/>
    <property type="project" value="InterPro"/>
</dbReference>
<sequence length="371" mass="38095">MTLRTLAVVGTGLIGTSVALAASRRGVTVHLLDRDESAARTAAALGAGLPGSPPHPVDLAVIAVPPSAAAPVLAEAQARRLALSYTDVASVKAPAQREILAGVPDPRRYIGGHPLAGRERSGPLAARADLFRGRAWVLTPTRLTSKTAFDRALDLIALCDAEPRVMRARAHDDAVALTSHAPHLVASLMAARLSEGPPEAPHLAGQGLRDVTRIARGDSRLWSDIIESNAGAVADILTRLQEDLGAVLAALKDLAEPDLIRGPEAMAKSRNILVDLLERGITGVEELDAGPGRRETVAPGRDMAPAGLDEGTGGGDMAPAGLDEGTGGGDMAPAGLDEGTEGPDTGPGGQARATARPGTRPGRCAPREPAR</sequence>
<evidence type="ECO:0000259" key="4">
    <source>
        <dbReference type="PROSITE" id="PS51176"/>
    </source>
</evidence>
<evidence type="ECO:0000313" key="6">
    <source>
        <dbReference type="Proteomes" id="UP000600365"/>
    </source>
</evidence>
<evidence type="ECO:0000256" key="3">
    <source>
        <dbReference type="SAM" id="MobiDB-lite"/>
    </source>
</evidence>
<comment type="caution">
    <text evidence="5">The sequence shown here is derived from an EMBL/GenBank/DDBJ whole genome shotgun (WGS) entry which is preliminary data.</text>
</comment>
<feature type="domain" description="Prephenate/arogenate dehydrogenase" evidence="4">
    <location>
        <begin position="4"/>
        <end position="284"/>
    </location>
</feature>
<dbReference type="SUPFAM" id="SSF51735">
    <property type="entry name" value="NAD(P)-binding Rossmann-fold domains"/>
    <property type="match status" value="1"/>
</dbReference>
<evidence type="ECO:0000256" key="1">
    <source>
        <dbReference type="ARBA" id="ARBA00007964"/>
    </source>
</evidence>
<dbReference type="GO" id="GO:0006571">
    <property type="term" value="P:tyrosine biosynthetic process"/>
    <property type="evidence" value="ECO:0007669"/>
    <property type="project" value="InterPro"/>
</dbReference>
<proteinExistence type="inferred from homology"/>
<accession>A0A917YGJ0</accession>
<name>A0A917YGJ0_9ACTN</name>
<dbReference type="SUPFAM" id="SSF48179">
    <property type="entry name" value="6-phosphogluconate dehydrogenase C-terminal domain-like"/>
    <property type="match status" value="1"/>
</dbReference>
<dbReference type="InterPro" id="IPR008927">
    <property type="entry name" value="6-PGluconate_DH-like_C_sf"/>
</dbReference>
<dbReference type="Pfam" id="PF02153">
    <property type="entry name" value="PDH_N"/>
    <property type="match status" value="1"/>
</dbReference>
<keyword evidence="6" id="KW-1185">Reference proteome</keyword>
<evidence type="ECO:0000313" key="5">
    <source>
        <dbReference type="EMBL" id="GGN91692.1"/>
    </source>
</evidence>
<dbReference type="InterPro" id="IPR046826">
    <property type="entry name" value="PDH_N"/>
</dbReference>
<dbReference type="GO" id="GO:0070403">
    <property type="term" value="F:NAD+ binding"/>
    <property type="evidence" value="ECO:0007669"/>
    <property type="project" value="InterPro"/>
</dbReference>
<comment type="similarity">
    <text evidence="1">Belongs to the prephenate/arogenate dehydrogenase family.</text>
</comment>
<feature type="region of interest" description="Disordered" evidence="3">
    <location>
        <begin position="289"/>
        <end position="371"/>
    </location>
</feature>
<dbReference type="Pfam" id="PF20463">
    <property type="entry name" value="PDH_C"/>
    <property type="match status" value="1"/>
</dbReference>
<dbReference type="InterPro" id="IPR046825">
    <property type="entry name" value="PDH_C"/>
</dbReference>
<dbReference type="GO" id="GO:0004665">
    <property type="term" value="F:prephenate dehydrogenase (NADP+) activity"/>
    <property type="evidence" value="ECO:0007669"/>
    <property type="project" value="InterPro"/>
</dbReference>
<dbReference type="InterPro" id="IPR036291">
    <property type="entry name" value="NAD(P)-bd_dom_sf"/>
</dbReference>
<dbReference type="PANTHER" id="PTHR21363:SF0">
    <property type="entry name" value="PREPHENATE DEHYDROGENASE [NADP(+)]"/>
    <property type="match status" value="1"/>
</dbReference>
<dbReference type="InterPro" id="IPR003099">
    <property type="entry name" value="Prephen_DH"/>
</dbReference>
<dbReference type="PROSITE" id="PS51176">
    <property type="entry name" value="PDH_ADH"/>
    <property type="match status" value="1"/>
</dbReference>
<dbReference type="InterPro" id="IPR050812">
    <property type="entry name" value="Preph/Arog_dehydrog"/>
</dbReference>
<protein>
    <submittedName>
        <fullName evidence="5">Prephenate dehydrogenase</fullName>
    </submittedName>
</protein>
<dbReference type="RefSeq" id="WP_189191815.1">
    <property type="nucleotide sequence ID" value="NZ_BMMM01000025.1"/>
</dbReference>
<keyword evidence="2" id="KW-0560">Oxidoreductase</keyword>
<dbReference type="Proteomes" id="UP000600365">
    <property type="component" value="Unassembled WGS sequence"/>
</dbReference>
<gene>
    <name evidence="5" type="ORF">GCM10011579_088840</name>
</gene>
<dbReference type="NCBIfam" id="NF005112">
    <property type="entry name" value="PRK06545.2-4"/>
    <property type="match status" value="1"/>
</dbReference>